<dbReference type="RefSeq" id="WP_118392242.1">
    <property type="nucleotide sequence ID" value="NZ_QRUJ01000007.1"/>
</dbReference>
<dbReference type="Pfam" id="PF07866">
    <property type="entry name" value="DUF1653"/>
    <property type="match status" value="1"/>
</dbReference>
<comment type="caution">
    <text evidence="2">The sequence shown here is derived from an EMBL/GenBank/DDBJ whole genome shotgun (WGS) entry which is preliminary data.</text>
</comment>
<dbReference type="InterPro" id="IPR023387">
    <property type="entry name" value="DUF1653-like_dom"/>
</dbReference>
<dbReference type="Gene3D" id="2.30.30.320">
    <property type="entry name" value="DUF1653-like domain"/>
    <property type="match status" value="1"/>
</dbReference>
<dbReference type="Proteomes" id="UP000266066">
    <property type="component" value="Unassembled WGS sequence"/>
</dbReference>
<organism evidence="2 3">
    <name type="scientific">Agathobacter rectalis</name>
    <dbReference type="NCBI Taxonomy" id="39491"/>
    <lineage>
        <taxon>Bacteria</taxon>
        <taxon>Bacillati</taxon>
        <taxon>Bacillota</taxon>
        <taxon>Clostridia</taxon>
        <taxon>Lachnospirales</taxon>
        <taxon>Lachnospiraceae</taxon>
        <taxon>Agathobacter</taxon>
    </lineage>
</organism>
<accession>A0A395V1Z6</accession>
<gene>
    <name evidence="2" type="ORF">DWY38_08060</name>
</gene>
<feature type="domain" description="DUF1653" evidence="1">
    <location>
        <begin position="10"/>
        <end position="74"/>
    </location>
</feature>
<sequence length="180" mass="20883">MDQTPKPGELYRHFKNKLYQIVTVATHSETGEKLVIYQALYDDFGIYARPLDMFVSEVDHEKYPDVKQKYRFEKITLNEIAANEPEAVSVQAQAGHEPVSDADEGQAPDPRLMEFLDAATFEEKYNILVSMRDTITDRLIDDIAVVMDIVVPEGPLQKRYDDLKNTIKTRQYYEFSNRLR</sequence>
<dbReference type="AlphaFoldDB" id="A0A395V1Z6"/>
<evidence type="ECO:0000313" key="3">
    <source>
        <dbReference type="Proteomes" id="UP000266066"/>
    </source>
</evidence>
<proteinExistence type="predicted"/>
<protein>
    <submittedName>
        <fullName evidence="2">DUF1653 domain-containing protein</fullName>
    </submittedName>
</protein>
<dbReference type="InterPro" id="IPR037135">
    <property type="entry name" value="DUF1653-like_dom_sf"/>
</dbReference>
<name>A0A395V1Z6_9FIRM</name>
<reference evidence="2 3" key="1">
    <citation type="submission" date="2018-08" db="EMBL/GenBank/DDBJ databases">
        <title>A genome reference for cultivated species of the human gut microbiota.</title>
        <authorList>
            <person name="Zou Y."/>
            <person name="Xue W."/>
            <person name="Luo G."/>
        </authorList>
    </citation>
    <scope>NUCLEOTIDE SEQUENCE [LARGE SCALE GENOMIC DNA]</scope>
    <source>
        <strain evidence="2 3">AF25-15</strain>
    </source>
</reference>
<evidence type="ECO:0000313" key="2">
    <source>
        <dbReference type="EMBL" id="RGR54648.1"/>
    </source>
</evidence>
<dbReference type="EMBL" id="QRUJ01000007">
    <property type="protein sequence ID" value="RGR54648.1"/>
    <property type="molecule type" value="Genomic_DNA"/>
</dbReference>
<evidence type="ECO:0000259" key="1">
    <source>
        <dbReference type="Pfam" id="PF07866"/>
    </source>
</evidence>